<keyword evidence="7 13" id="KW-0067">ATP-binding</keyword>
<dbReference type="InterPro" id="IPR036850">
    <property type="entry name" value="NDK-like_dom_sf"/>
</dbReference>
<keyword evidence="6 13" id="KW-0418">Kinase</keyword>
<comment type="catalytic activity">
    <reaction evidence="13">
        <text>a ribonucleoside 5'-diphosphate + ATP = a ribonucleoside 5'-triphosphate + ADP</text>
        <dbReference type="Rhea" id="RHEA:18113"/>
        <dbReference type="ChEBI" id="CHEBI:30616"/>
        <dbReference type="ChEBI" id="CHEBI:57930"/>
        <dbReference type="ChEBI" id="CHEBI:61557"/>
        <dbReference type="ChEBI" id="CHEBI:456216"/>
        <dbReference type="EC" id="2.7.4.6"/>
    </reaction>
</comment>
<comment type="cofactor">
    <cofactor evidence="1 13">
        <name>Mg(2+)</name>
        <dbReference type="ChEBI" id="CHEBI:18420"/>
    </cofactor>
</comment>
<dbReference type="HAMAP" id="MF_00451">
    <property type="entry name" value="NDP_kinase"/>
    <property type="match status" value="1"/>
</dbReference>
<dbReference type="InterPro" id="IPR001564">
    <property type="entry name" value="Nucleoside_diP_kinase"/>
</dbReference>
<feature type="binding site" evidence="13 14">
    <location>
        <position position="70"/>
    </location>
    <ligand>
        <name>ATP</name>
        <dbReference type="ChEBI" id="CHEBI:30616"/>
    </ligand>
</feature>
<dbReference type="Pfam" id="PF00334">
    <property type="entry name" value="NDK"/>
    <property type="match status" value="1"/>
</dbReference>
<dbReference type="PANTHER" id="PTHR11349">
    <property type="entry name" value="NUCLEOSIDE DIPHOSPHATE KINASE"/>
    <property type="match status" value="1"/>
</dbReference>
<feature type="binding site" evidence="13 14">
    <location>
        <position position="104"/>
    </location>
    <ligand>
        <name>ATP</name>
        <dbReference type="ChEBI" id="CHEBI:30616"/>
    </ligand>
</feature>
<dbReference type="EMBL" id="FITM01000080">
    <property type="protein sequence ID" value="SAY38751.1"/>
    <property type="molecule type" value="Genomic_DNA"/>
</dbReference>
<evidence type="ECO:0000256" key="13">
    <source>
        <dbReference type="HAMAP-Rule" id="MF_00451"/>
    </source>
</evidence>
<dbReference type="GO" id="GO:0006228">
    <property type="term" value="P:UTP biosynthetic process"/>
    <property type="evidence" value="ECO:0007669"/>
    <property type="project" value="UniProtKB-UniRule"/>
</dbReference>
<gene>
    <name evidence="13" type="primary">ndk</name>
    <name evidence="18" type="ORF">FLM9_692</name>
</gene>
<dbReference type="Proteomes" id="UP000182631">
    <property type="component" value="Unassembled WGS sequence"/>
</dbReference>
<dbReference type="PRINTS" id="PR01243">
    <property type="entry name" value="NUCDPKINASE"/>
</dbReference>
<comment type="function">
    <text evidence="10">(Microbial infection) Catalyzes the phosphorylation of dZDP to dZTP, when the bacterium is infected by a phage that produces the substrate for the synthesis of dZTP (2- amino-2'-deoxyadenosine 5'-triphosphate), which is then used by the phage as a DNA polymerase substrate.</text>
</comment>
<sequence length="163" mass="17738">MDHGCHFMELAMACERTFIAIKPDGVQRGLVADILGRFERKGFKLVGLKLLTPSRALAEQHYGVHRERPFFAGLVAFITSGPVVAMVWEGEGVIASARVLIGATKPLEAAPGTIRGDLAVDIGRNVVHGSDGPDTAQFEIGLWFQPEELSSWQPADQAWRSEA</sequence>
<keyword evidence="4 13" id="KW-0479">Metal-binding</keyword>
<dbReference type="GO" id="GO:0046872">
    <property type="term" value="F:metal ion binding"/>
    <property type="evidence" value="ECO:0007669"/>
    <property type="project" value="UniProtKB-KW"/>
</dbReference>
<dbReference type="GO" id="GO:0004550">
    <property type="term" value="F:nucleoside diphosphate kinase activity"/>
    <property type="evidence" value="ECO:0007669"/>
    <property type="project" value="UniProtKB-UniRule"/>
</dbReference>
<evidence type="ECO:0000256" key="9">
    <source>
        <dbReference type="ARBA" id="ARBA00023080"/>
    </source>
</evidence>
<keyword evidence="9 13" id="KW-0546">Nucleotide metabolism</keyword>
<dbReference type="SMART" id="SM00562">
    <property type="entry name" value="NDK"/>
    <property type="match status" value="1"/>
</dbReference>
<comment type="similarity">
    <text evidence="2 13 14 15">Belongs to the NDK family.</text>
</comment>
<keyword evidence="8 13" id="KW-0460">Magnesium</keyword>
<evidence type="ECO:0000256" key="3">
    <source>
        <dbReference type="ARBA" id="ARBA00022679"/>
    </source>
</evidence>
<dbReference type="InterPro" id="IPR034907">
    <property type="entry name" value="NDK-like_dom"/>
</dbReference>
<feature type="binding site" evidence="13 14">
    <location>
        <position position="125"/>
    </location>
    <ligand>
        <name>ATP</name>
        <dbReference type="ChEBI" id="CHEBI:30616"/>
    </ligand>
</feature>
<dbReference type="FunFam" id="3.30.70.141:FF:000002">
    <property type="entry name" value="Nucleoside diphosphate kinase"/>
    <property type="match status" value="1"/>
</dbReference>
<dbReference type="NCBIfam" id="NF001908">
    <property type="entry name" value="PRK00668.1"/>
    <property type="match status" value="1"/>
</dbReference>
<feature type="active site" description="Pros-phosphohistidine intermediate" evidence="13 14">
    <location>
        <position position="128"/>
    </location>
</feature>
<evidence type="ECO:0000256" key="6">
    <source>
        <dbReference type="ARBA" id="ARBA00022777"/>
    </source>
</evidence>
<evidence type="ECO:0000259" key="17">
    <source>
        <dbReference type="SMART" id="SM00562"/>
    </source>
</evidence>
<dbReference type="GO" id="GO:0006241">
    <property type="term" value="P:CTP biosynthetic process"/>
    <property type="evidence" value="ECO:0007669"/>
    <property type="project" value="UniProtKB-UniRule"/>
</dbReference>
<comment type="function">
    <text evidence="13">Major role in the synthesis of nucleoside triphosphates other than ATP. The ATP gamma phosphate is transferred to the NDP beta phosphate via a ping-pong mechanism, using a phosphorylated active-site intermediate.</text>
</comment>
<dbReference type="SUPFAM" id="SSF54919">
    <property type="entry name" value="Nucleoside diphosphate kinase, NDK"/>
    <property type="match status" value="1"/>
</dbReference>
<dbReference type="Gene3D" id="3.30.70.141">
    <property type="entry name" value="Nucleoside diphosphate kinase-like domain"/>
    <property type="match status" value="1"/>
</dbReference>
<keyword evidence="3 13" id="KW-0808">Transferase</keyword>
<keyword evidence="19" id="KW-1185">Reference proteome</keyword>
<feature type="binding site" evidence="13 14">
    <location>
        <position position="115"/>
    </location>
    <ligand>
        <name>ATP</name>
        <dbReference type="ChEBI" id="CHEBI:30616"/>
    </ligand>
</feature>
<dbReference type="EC" id="2.7.4.6" evidence="13 16"/>
<dbReference type="GO" id="GO:0006183">
    <property type="term" value="P:GTP biosynthetic process"/>
    <property type="evidence" value="ECO:0007669"/>
    <property type="project" value="UniProtKB-UniRule"/>
</dbReference>
<dbReference type="AlphaFoldDB" id="A0A164Y361"/>
<protein>
    <recommendedName>
        <fullName evidence="13 16">Nucleoside diphosphate kinase</fullName>
        <shortName evidence="13">NDK</shortName>
        <shortName evidence="13">NDP kinase</shortName>
        <ecNumber evidence="13 16">2.7.4.6</ecNumber>
    </recommendedName>
    <alternativeName>
        <fullName evidence="13">Nucleoside-2-P kinase</fullName>
    </alternativeName>
</protein>
<dbReference type="GO" id="GO:0005524">
    <property type="term" value="F:ATP binding"/>
    <property type="evidence" value="ECO:0007669"/>
    <property type="project" value="UniProtKB-UniRule"/>
</dbReference>
<evidence type="ECO:0000256" key="15">
    <source>
        <dbReference type="RuleBase" id="RU004011"/>
    </source>
</evidence>
<evidence type="ECO:0000256" key="4">
    <source>
        <dbReference type="ARBA" id="ARBA00022723"/>
    </source>
</evidence>
<keyword evidence="13" id="KW-0597">Phosphoprotein</keyword>
<organism evidence="18 19">
    <name type="scientific">Candidatus Synechococcus spongiarum</name>
    <dbReference type="NCBI Taxonomy" id="431041"/>
    <lineage>
        <taxon>Bacteria</taxon>
        <taxon>Bacillati</taxon>
        <taxon>Cyanobacteriota</taxon>
        <taxon>Cyanophyceae</taxon>
        <taxon>Synechococcales</taxon>
        <taxon>Synechococcaceae</taxon>
        <taxon>Synechococcus</taxon>
    </lineage>
</organism>
<comment type="pathway">
    <text evidence="11">Purine metabolism.</text>
</comment>
<evidence type="ECO:0000313" key="19">
    <source>
        <dbReference type="Proteomes" id="UP000182631"/>
    </source>
</evidence>
<keyword evidence="13" id="KW-0963">Cytoplasm</keyword>
<dbReference type="CDD" id="cd04413">
    <property type="entry name" value="NDPk_I"/>
    <property type="match status" value="1"/>
</dbReference>
<feature type="binding site" evidence="13 14">
    <location>
        <position position="22"/>
    </location>
    <ligand>
        <name>ATP</name>
        <dbReference type="ChEBI" id="CHEBI:30616"/>
    </ligand>
</feature>
<comment type="catalytic activity">
    <reaction evidence="12">
        <text>dZDP + ATP = dZTP + ADP</text>
        <dbReference type="Rhea" id="RHEA:67644"/>
        <dbReference type="ChEBI" id="CHEBI:30616"/>
        <dbReference type="ChEBI" id="CHEBI:172929"/>
        <dbReference type="ChEBI" id="CHEBI:172931"/>
        <dbReference type="ChEBI" id="CHEBI:456216"/>
    </reaction>
</comment>
<evidence type="ECO:0000256" key="11">
    <source>
        <dbReference type="ARBA" id="ARBA00025704"/>
    </source>
</evidence>
<evidence type="ECO:0000256" key="5">
    <source>
        <dbReference type="ARBA" id="ARBA00022741"/>
    </source>
</evidence>
<evidence type="ECO:0000256" key="10">
    <source>
        <dbReference type="ARBA" id="ARBA00024802"/>
    </source>
</evidence>
<keyword evidence="5 13" id="KW-0547">Nucleotide-binding</keyword>
<dbReference type="GO" id="GO:0005737">
    <property type="term" value="C:cytoplasm"/>
    <property type="evidence" value="ECO:0007669"/>
    <property type="project" value="UniProtKB-SubCell"/>
</dbReference>
<dbReference type="PROSITE" id="PS00469">
    <property type="entry name" value="NDPK"/>
    <property type="match status" value="1"/>
</dbReference>
<evidence type="ECO:0000256" key="12">
    <source>
        <dbReference type="ARBA" id="ARBA00047945"/>
    </source>
</evidence>
<feature type="binding site" evidence="13 14">
    <location>
        <position position="98"/>
    </location>
    <ligand>
        <name>ATP</name>
        <dbReference type="ChEBI" id="CHEBI:30616"/>
    </ligand>
</feature>
<feature type="domain" description="Nucleoside diphosphate kinase-like" evidence="17">
    <location>
        <begin position="14"/>
        <end position="151"/>
    </location>
</feature>
<evidence type="ECO:0000313" key="18">
    <source>
        <dbReference type="EMBL" id="SAY38751.1"/>
    </source>
</evidence>
<reference evidence="19" key="1">
    <citation type="submission" date="2016-02" db="EMBL/GenBank/DDBJ databases">
        <authorList>
            <person name="liu f."/>
        </authorList>
    </citation>
    <scope>NUCLEOTIDE SEQUENCE [LARGE SCALE GENOMIC DNA]</scope>
</reference>
<comment type="catalytic activity">
    <reaction evidence="13 16">
        <text>a 2'-deoxyribonucleoside 5'-diphosphate + ATP = a 2'-deoxyribonucleoside 5'-triphosphate + ADP</text>
        <dbReference type="Rhea" id="RHEA:44640"/>
        <dbReference type="ChEBI" id="CHEBI:30616"/>
        <dbReference type="ChEBI" id="CHEBI:61560"/>
        <dbReference type="ChEBI" id="CHEBI:73316"/>
        <dbReference type="ChEBI" id="CHEBI:456216"/>
        <dbReference type="EC" id="2.7.4.6"/>
    </reaction>
</comment>
<accession>A0A164Y361</accession>
<comment type="subcellular location">
    <subcellularLocation>
        <location evidence="13">Cytoplasm</location>
    </subcellularLocation>
</comment>
<evidence type="ECO:0000256" key="14">
    <source>
        <dbReference type="PROSITE-ProRule" id="PRU00706"/>
    </source>
</evidence>
<comment type="subunit">
    <text evidence="13">Homotetramer.</text>
</comment>
<name>A0A164Y361_9SYNE</name>
<evidence type="ECO:0000256" key="16">
    <source>
        <dbReference type="RuleBase" id="RU004013"/>
    </source>
</evidence>
<dbReference type="PROSITE" id="PS51374">
    <property type="entry name" value="NDPK_LIKE"/>
    <property type="match status" value="1"/>
</dbReference>
<evidence type="ECO:0000256" key="1">
    <source>
        <dbReference type="ARBA" id="ARBA00001946"/>
    </source>
</evidence>
<proteinExistence type="inferred from homology"/>
<evidence type="ECO:0000256" key="2">
    <source>
        <dbReference type="ARBA" id="ARBA00008142"/>
    </source>
</evidence>
<evidence type="ECO:0000256" key="7">
    <source>
        <dbReference type="ARBA" id="ARBA00022840"/>
    </source>
</evidence>
<evidence type="ECO:0000256" key="8">
    <source>
        <dbReference type="ARBA" id="ARBA00022842"/>
    </source>
</evidence>
<dbReference type="InterPro" id="IPR023005">
    <property type="entry name" value="Nucleoside_diP_kinase_AS"/>
</dbReference>